<name>A0A438GL34_VITVI</name>
<evidence type="ECO:0000313" key="1">
    <source>
        <dbReference type="EMBL" id="RVW72892.1"/>
    </source>
</evidence>
<evidence type="ECO:0000313" key="2">
    <source>
        <dbReference type="Proteomes" id="UP000288805"/>
    </source>
</evidence>
<sequence>MYSEFEMSMMRELNFCLGLQIKKLKKGTFINQEKYIRDLLKRFNMEEFKTMKTPMSSFIKLDKDEKGKSTNSTMYRGMIGLLDWIFGRLEARVSDLDCLSFSRASQSVSVPVPLHFRTPRVSVDKRPTEPSQPKAHQKHFRFKGIFTRIGWLPVVIVSELVFPTLVRDFYLRVNYGMGCPIISTVRGVKIRLDLKSIYRIFDIASVGLRVAYDTYDDQSMRWMKFKKGLDGSRTEPELDIPPLQSMGVQFKISTLGTRIEELVVVSDTRFYSMEDRMDQYQANFTSQFEYL</sequence>
<dbReference type="AlphaFoldDB" id="A0A438GL34"/>
<protein>
    <recommendedName>
        <fullName evidence="3">Reverse transcriptase Ty1/copia-type domain-containing protein</fullName>
    </recommendedName>
</protein>
<accession>A0A438GL34</accession>
<comment type="caution">
    <text evidence="1">The sequence shown here is derived from an EMBL/GenBank/DDBJ whole genome shotgun (WGS) entry which is preliminary data.</text>
</comment>
<dbReference type="EMBL" id="QGNW01000404">
    <property type="protein sequence ID" value="RVW72892.1"/>
    <property type="molecule type" value="Genomic_DNA"/>
</dbReference>
<dbReference type="Proteomes" id="UP000288805">
    <property type="component" value="Unassembled WGS sequence"/>
</dbReference>
<reference evidence="1 2" key="1">
    <citation type="journal article" date="2018" name="PLoS Genet.">
        <title>Population sequencing reveals clonal diversity and ancestral inbreeding in the grapevine cultivar Chardonnay.</title>
        <authorList>
            <person name="Roach M.J."/>
            <person name="Johnson D.L."/>
            <person name="Bohlmann J."/>
            <person name="van Vuuren H.J."/>
            <person name="Jones S.J."/>
            <person name="Pretorius I.S."/>
            <person name="Schmidt S.A."/>
            <person name="Borneman A.R."/>
        </authorList>
    </citation>
    <scope>NUCLEOTIDE SEQUENCE [LARGE SCALE GENOMIC DNA]</scope>
    <source>
        <strain evidence="2">cv. Chardonnay</strain>
        <tissue evidence="1">Leaf</tissue>
    </source>
</reference>
<proteinExistence type="predicted"/>
<gene>
    <name evidence="1" type="ORF">CK203_056382</name>
</gene>
<organism evidence="1 2">
    <name type="scientific">Vitis vinifera</name>
    <name type="common">Grape</name>
    <dbReference type="NCBI Taxonomy" id="29760"/>
    <lineage>
        <taxon>Eukaryota</taxon>
        <taxon>Viridiplantae</taxon>
        <taxon>Streptophyta</taxon>
        <taxon>Embryophyta</taxon>
        <taxon>Tracheophyta</taxon>
        <taxon>Spermatophyta</taxon>
        <taxon>Magnoliopsida</taxon>
        <taxon>eudicotyledons</taxon>
        <taxon>Gunneridae</taxon>
        <taxon>Pentapetalae</taxon>
        <taxon>rosids</taxon>
        <taxon>Vitales</taxon>
        <taxon>Vitaceae</taxon>
        <taxon>Viteae</taxon>
        <taxon>Vitis</taxon>
    </lineage>
</organism>
<evidence type="ECO:0008006" key="3">
    <source>
        <dbReference type="Google" id="ProtNLM"/>
    </source>
</evidence>